<evidence type="ECO:0000313" key="15">
    <source>
        <dbReference type="Proteomes" id="UP000244309"/>
    </source>
</evidence>
<dbReference type="EMBL" id="PKFO01000003">
    <property type="protein sequence ID" value="PVH20259.1"/>
    <property type="molecule type" value="Genomic_DNA"/>
</dbReference>
<evidence type="ECO:0000259" key="13">
    <source>
        <dbReference type="SMART" id="SM00906"/>
    </source>
</evidence>
<keyword evidence="6 10" id="KW-0238">DNA-binding</keyword>
<dbReference type="InterPro" id="IPR007219">
    <property type="entry name" value="XnlR_reg_dom"/>
</dbReference>
<comment type="caution">
    <text evidence="14">The sequence shown here is derived from an EMBL/GenBank/DDBJ whole genome shotgun (WGS) entry which is preliminary data.</text>
</comment>
<evidence type="ECO:0000256" key="5">
    <source>
        <dbReference type="ARBA" id="ARBA00022840"/>
    </source>
</evidence>
<dbReference type="Gene3D" id="3.40.50.300">
    <property type="entry name" value="P-loop containing nucleotide triphosphate hydrolases"/>
    <property type="match status" value="1"/>
</dbReference>
<evidence type="ECO:0000256" key="9">
    <source>
        <dbReference type="ARBA" id="ARBA00023242"/>
    </source>
</evidence>
<dbReference type="EC" id="5.6.2.3" evidence="10"/>
<comment type="similarity">
    <text evidence="10">Belongs to the helicase family. PIF1 subfamily.</text>
</comment>
<keyword evidence="10" id="KW-0496">Mitochondrion</keyword>
<dbReference type="SUPFAM" id="SSF52540">
    <property type="entry name" value="P-loop containing nucleoside triphosphate hydrolases"/>
    <property type="match status" value="2"/>
</dbReference>
<feature type="region of interest" description="Disordered" evidence="11">
    <location>
        <begin position="142"/>
        <end position="170"/>
    </location>
</feature>
<feature type="domain" description="AAA+ ATPase" evidence="12">
    <location>
        <begin position="187"/>
        <end position="356"/>
    </location>
</feature>
<comment type="catalytic activity">
    <reaction evidence="10">
        <text>ATP + H2O = ADP + phosphate + H(+)</text>
        <dbReference type="Rhea" id="RHEA:13065"/>
        <dbReference type="ChEBI" id="CHEBI:15377"/>
        <dbReference type="ChEBI" id="CHEBI:15378"/>
        <dbReference type="ChEBI" id="CHEBI:30616"/>
        <dbReference type="ChEBI" id="CHEBI:43474"/>
        <dbReference type="ChEBI" id="CHEBI:456216"/>
        <dbReference type="EC" id="5.6.2.3"/>
    </reaction>
</comment>
<keyword evidence="7 10" id="KW-0234">DNA repair</keyword>
<dbReference type="Pfam" id="PF04082">
    <property type="entry name" value="Fungal_trans"/>
    <property type="match status" value="1"/>
</dbReference>
<sequence length="1266" mass="142336">MKARDRKPAVKQQSISSFFANVPAKKPLTTPEKVVAGRSNSRLSAITSTKGAFDEFGSSDTSFGSPEMTNFSNPLLSKLSRSDSTTGSPERPRSKFASPKEDLFVVADSDDEDKENNTPRSTSPVKQIPLKRAGSSNLSEIFNGARKPTKRPASQVQEPTFPPREPQSGEIRLSDEQRAILEHVIIRGENVFFTGSAGTGKSVVLRYLVQALYRKHGMFSVGVTASTGLAACNIGGQTLHKYLCIGLGTGDPQELAKKISRKPESQRAWKNTRVLIIDEISMIDAKLFSKIDQIAKIIRKSREPFGGMQLVCTGDFFQLPPVSKDNSSKYCFKSLAWKRGIQRTITLTQVFRQKGDTQLIDMLNALRHGDLAPEMVALFHSLSRKVHYTDGIEPTELFPTRQEVKRANEWRLHRLPGKLQRFHAIDNVKDGYLTKLYDNLMCEQSLDLKTGSQVMFLKNHDSVVNGSIGTVLGFMPDSLWSTVGITFGFREAINPCPEYCDAVRLICDLIGRSDYTDEQRAIYESLPLFWRSKMEKIVVKAFQVPPEAEALPIVMFKTPDGFKVTKVDREDFTVDQVPVKGPDGKTELMKRTQLPLLLAWAMSIHKAQGQSIDRLRVDLRKTFEKGQVYVALSRATSKDRLEILNFDHRRISVSDEVRKCDGQEVCKHCRKYNLKCERPDDDNRSIRLTTTETQKLRGLVSSLQGTLSRVHNVAFQQNQLSNATVLEEIRRLLQPSVKREGENVDVPAKRKLPVSIGATSGGSYSIFGPTSAFYNLVDMSNNSDSADPFDNMLMNSSSLITCLENFFKYQYPDIATFIHRESFLNDFLHPSNFKGYCSEELIYAIAALGAKCSDDDNLRSSAGSYFETSKSKIFSKKICVPHVNTLQALLCLSLYELGDGNASASWMLSGMAFRMGYDLGFQLNPQEWAIEQGADEAHPAIINNMDVMVRSRVYWGCFVFDHFVSLLMGRPVTVRKSEATIPSSEHLPNSTDIDNFIFQPTNDPHSVANIDASQSLVSLCSLSECIGSILSEVFSKDSAGDDMSYLTRRKIQDFNSYLEEWRSKIPTEMRWNRATLKKQNYNPTSSNFRLYYYILVLCLNRPFMNTKIEDNSSHSLCNNAVSELAICLDKFNMSGLPPSILVVYSSILGISVALLKIHSNRDALVADHDIENLKVYYTTISRSCQNWKLATRSLLYLKKKIAELGLNDLNKIFESAAEAYQESHSQADWDHLFDGMDANMDWALSDNVFSNFFDFLNTDDVTRVNN</sequence>
<feature type="compositionally biased region" description="Basic and acidic residues" evidence="11">
    <location>
        <begin position="90"/>
        <end position="103"/>
    </location>
</feature>
<dbReference type="InterPro" id="IPR051055">
    <property type="entry name" value="PIF1_helicase"/>
</dbReference>
<dbReference type="GO" id="GO:0005524">
    <property type="term" value="F:ATP binding"/>
    <property type="evidence" value="ECO:0007669"/>
    <property type="project" value="UniProtKB-UniRule"/>
</dbReference>
<evidence type="ECO:0000256" key="7">
    <source>
        <dbReference type="ARBA" id="ARBA00023204"/>
    </source>
</evidence>
<dbReference type="CDD" id="cd18037">
    <property type="entry name" value="DEXSc_Pif1_like"/>
    <property type="match status" value="1"/>
</dbReference>
<dbReference type="PANTHER" id="PTHR47642:SF5">
    <property type="entry name" value="ATP-DEPENDENT DNA HELICASE"/>
    <property type="match status" value="1"/>
</dbReference>
<keyword evidence="10" id="KW-0233">DNA recombination</keyword>
<dbReference type="InterPro" id="IPR027417">
    <property type="entry name" value="P-loop_NTPase"/>
</dbReference>
<dbReference type="GO" id="GO:0008270">
    <property type="term" value="F:zinc ion binding"/>
    <property type="evidence" value="ECO:0007669"/>
    <property type="project" value="InterPro"/>
</dbReference>
<evidence type="ECO:0000256" key="10">
    <source>
        <dbReference type="HAMAP-Rule" id="MF_03176"/>
    </source>
</evidence>
<dbReference type="GO" id="GO:0003677">
    <property type="term" value="F:DNA binding"/>
    <property type="evidence" value="ECO:0007669"/>
    <property type="project" value="UniProtKB-KW"/>
</dbReference>
<evidence type="ECO:0000256" key="1">
    <source>
        <dbReference type="ARBA" id="ARBA00022741"/>
    </source>
</evidence>
<comment type="cofactor">
    <cofactor evidence="10">
        <name>Mg(2+)</name>
        <dbReference type="ChEBI" id="CHEBI:18420"/>
    </cofactor>
</comment>
<feature type="compositionally biased region" description="Polar residues" evidence="11">
    <location>
        <begin position="38"/>
        <end position="50"/>
    </location>
</feature>
<dbReference type="PANTHER" id="PTHR47642">
    <property type="entry name" value="ATP-DEPENDENT DNA HELICASE"/>
    <property type="match status" value="1"/>
</dbReference>
<dbReference type="GO" id="GO:0006351">
    <property type="term" value="P:DNA-templated transcription"/>
    <property type="evidence" value="ECO:0007669"/>
    <property type="project" value="InterPro"/>
</dbReference>
<dbReference type="SMART" id="SM00906">
    <property type="entry name" value="Fungal_trans"/>
    <property type="match status" value="1"/>
</dbReference>
<dbReference type="SMART" id="SM00382">
    <property type="entry name" value="AAA"/>
    <property type="match status" value="1"/>
</dbReference>
<feature type="domain" description="Xylanolytic transcriptional activator regulatory" evidence="13">
    <location>
        <begin position="905"/>
        <end position="990"/>
    </location>
</feature>
<reference evidence="14 15" key="1">
    <citation type="submission" date="2017-12" db="EMBL/GenBank/DDBJ databases">
        <title>Genome Sequence of a Multidrug-Resistant Candida haemulonii Isolate from a Patient with Chronic Leg Ulcers in Israel.</title>
        <authorList>
            <person name="Chow N.A."/>
            <person name="Gade L."/>
            <person name="Batra D."/>
            <person name="Rowe L.A."/>
            <person name="Ben-Ami R."/>
            <person name="Loparev V.N."/>
            <person name="Litvintseva A.P."/>
        </authorList>
    </citation>
    <scope>NUCLEOTIDE SEQUENCE [LARGE SCALE GENOMIC DNA]</scope>
    <source>
        <strain evidence="14 15">B11899</strain>
    </source>
</reference>
<dbReference type="AlphaFoldDB" id="A0A2V1AQV1"/>
<dbReference type="InterPro" id="IPR010285">
    <property type="entry name" value="DNA_helicase_pif1-like_DEAD"/>
</dbReference>
<dbReference type="GO" id="GO:0005634">
    <property type="term" value="C:nucleus"/>
    <property type="evidence" value="ECO:0007669"/>
    <property type="project" value="UniProtKB-SubCell"/>
</dbReference>
<dbReference type="InterPro" id="IPR003593">
    <property type="entry name" value="AAA+_ATPase"/>
</dbReference>
<dbReference type="OrthoDB" id="432234at2759"/>
<dbReference type="CDD" id="cd12148">
    <property type="entry name" value="fungal_TF_MHR"/>
    <property type="match status" value="1"/>
</dbReference>
<feature type="DNA-binding region" evidence="10">
    <location>
        <begin position="627"/>
        <end position="646"/>
    </location>
</feature>
<dbReference type="GO" id="GO:0000723">
    <property type="term" value="P:telomere maintenance"/>
    <property type="evidence" value="ECO:0007669"/>
    <property type="project" value="InterPro"/>
</dbReference>
<evidence type="ECO:0000256" key="6">
    <source>
        <dbReference type="ARBA" id="ARBA00023125"/>
    </source>
</evidence>
<evidence type="ECO:0000256" key="4">
    <source>
        <dbReference type="ARBA" id="ARBA00022806"/>
    </source>
</evidence>
<dbReference type="Proteomes" id="UP000244309">
    <property type="component" value="Unassembled WGS sequence"/>
</dbReference>
<dbReference type="GO" id="GO:0006310">
    <property type="term" value="P:DNA recombination"/>
    <property type="evidence" value="ECO:0007669"/>
    <property type="project" value="UniProtKB-UniRule"/>
</dbReference>
<feature type="compositionally biased region" description="Polar residues" evidence="11">
    <location>
        <begin position="58"/>
        <end position="75"/>
    </location>
</feature>
<dbReference type="GO" id="GO:0005739">
    <property type="term" value="C:mitochondrion"/>
    <property type="evidence" value="ECO:0007669"/>
    <property type="project" value="UniProtKB-SubCell"/>
</dbReference>
<dbReference type="InterPro" id="IPR048293">
    <property type="entry name" value="PIF1_RRM3_pfh1"/>
</dbReference>
<feature type="region of interest" description="Disordered" evidence="11">
    <location>
        <begin position="1"/>
        <end position="128"/>
    </location>
</feature>
<dbReference type="GO" id="GO:0043139">
    <property type="term" value="F:5'-3' DNA helicase activity"/>
    <property type="evidence" value="ECO:0007669"/>
    <property type="project" value="UniProtKB-UniRule"/>
</dbReference>
<evidence type="ECO:0000256" key="3">
    <source>
        <dbReference type="ARBA" id="ARBA00022801"/>
    </source>
</evidence>
<dbReference type="HAMAP" id="MF_03176">
    <property type="entry name" value="PIF1"/>
    <property type="match status" value="1"/>
</dbReference>
<keyword evidence="15" id="KW-1185">Reference proteome</keyword>
<dbReference type="CDD" id="cd18809">
    <property type="entry name" value="SF1_C_RecD"/>
    <property type="match status" value="1"/>
</dbReference>
<gene>
    <name evidence="10" type="primary">PIF1</name>
    <name evidence="14" type="ORF">CXQ85_002044</name>
</gene>
<keyword evidence="4 10" id="KW-0347">Helicase</keyword>
<keyword evidence="3 10" id="KW-0378">Hydrolase</keyword>
<keyword evidence="1 10" id="KW-0547">Nucleotide-binding</keyword>
<evidence type="ECO:0000313" key="14">
    <source>
        <dbReference type="EMBL" id="PVH20259.1"/>
    </source>
</evidence>
<comment type="subunit">
    <text evidence="10">Monomer.</text>
</comment>
<evidence type="ECO:0000259" key="12">
    <source>
        <dbReference type="SMART" id="SM00382"/>
    </source>
</evidence>
<protein>
    <recommendedName>
        <fullName evidence="10">ATP-dependent DNA helicase PIF1</fullName>
        <ecNumber evidence="10">5.6.2.3</ecNumber>
    </recommendedName>
    <alternativeName>
        <fullName evidence="10">DNA 5'-3' helicase PIF1</fullName>
    </alternativeName>
    <alternativeName>
        <fullName evidence="10">DNA repair and recombination helicase PIF1</fullName>
    </alternativeName>
</protein>
<dbReference type="STRING" id="45357.A0A2V1AQV1"/>
<proteinExistence type="inferred from homology"/>
<organism evidence="14 15">
    <name type="scientific">Candidozyma haemuli</name>
    <dbReference type="NCBI Taxonomy" id="45357"/>
    <lineage>
        <taxon>Eukaryota</taxon>
        <taxon>Fungi</taxon>
        <taxon>Dikarya</taxon>
        <taxon>Ascomycota</taxon>
        <taxon>Saccharomycotina</taxon>
        <taxon>Pichiomycetes</taxon>
        <taxon>Metschnikowiaceae</taxon>
        <taxon>Candidozyma</taxon>
    </lineage>
</organism>
<accession>A0A2V1AQV1</accession>
<name>A0A2V1AQV1_9ASCO</name>
<keyword evidence="2 10" id="KW-0227">DNA damage</keyword>
<dbReference type="VEuPathDB" id="FungiDB:CXQ85_002044"/>
<evidence type="ECO:0000256" key="11">
    <source>
        <dbReference type="SAM" id="MobiDB-lite"/>
    </source>
</evidence>
<comment type="subcellular location">
    <subcellularLocation>
        <location evidence="10">Nucleus</location>
    </subcellularLocation>
    <subcellularLocation>
        <location evidence="10">Mitochondrion</location>
    </subcellularLocation>
</comment>
<dbReference type="GO" id="GO:0006281">
    <property type="term" value="P:DNA repair"/>
    <property type="evidence" value="ECO:0007669"/>
    <property type="project" value="UniProtKB-UniRule"/>
</dbReference>
<dbReference type="Pfam" id="PF05970">
    <property type="entry name" value="PIF1"/>
    <property type="match status" value="1"/>
</dbReference>
<comment type="function">
    <text evidence="10">DNA-dependent ATPase and 5'-3' DNA helicase required for the maintenance of both mitochondrial and nuclear genome stability.</text>
</comment>
<evidence type="ECO:0000256" key="8">
    <source>
        <dbReference type="ARBA" id="ARBA00023235"/>
    </source>
</evidence>
<keyword evidence="5 10" id="KW-0067">ATP-binding</keyword>
<keyword evidence="8 10" id="KW-0413">Isomerase</keyword>
<keyword evidence="9 10" id="KW-0539">Nucleus</keyword>
<evidence type="ECO:0000256" key="2">
    <source>
        <dbReference type="ARBA" id="ARBA00022763"/>
    </source>
</evidence>
<feature type="binding site" evidence="10">
    <location>
        <begin position="195"/>
        <end position="202"/>
    </location>
    <ligand>
        <name>ATP</name>
        <dbReference type="ChEBI" id="CHEBI:30616"/>
    </ligand>
</feature>
<dbReference type="GO" id="GO:0016887">
    <property type="term" value="F:ATP hydrolysis activity"/>
    <property type="evidence" value="ECO:0007669"/>
    <property type="project" value="RHEA"/>
</dbReference>